<organism evidence="2 5">
    <name type="scientific">Pseudoalteromonas agarivorans</name>
    <dbReference type="NCBI Taxonomy" id="176102"/>
    <lineage>
        <taxon>Bacteria</taxon>
        <taxon>Pseudomonadati</taxon>
        <taxon>Pseudomonadota</taxon>
        <taxon>Gammaproteobacteria</taxon>
        <taxon>Alteromonadales</taxon>
        <taxon>Pseudoalteromonadaceae</taxon>
        <taxon>Pseudoalteromonas</taxon>
    </lineage>
</organism>
<evidence type="ECO:0000256" key="1">
    <source>
        <dbReference type="SAM" id="SignalP"/>
    </source>
</evidence>
<reference evidence="2 5" key="2">
    <citation type="submission" date="2018-10" db="EMBL/GenBank/DDBJ databases">
        <title>Complete Genome Sequence and Transcriptomic Profiles of a Marine Bacterium, Pseudoalteromonas agarivorans Hao 2018.</title>
        <authorList>
            <person name="Hao L."/>
        </authorList>
    </citation>
    <scope>NUCLEOTIDE SEQUENCE [LARGE SCALE GENOMIC DNA]</scope>
    <source>
        <strain evidence="2 5">Hao 2018</strain>
    </source>
</reference>
<dbReference type="EMBL" id="CP033065">
    <property type="protein sequence ID" value="AYM86815.1"/>
    <property type="molecule type" value="Genomic_DNA"/>
</dbReference>
<feature type="signal peptide" evidence="1">
    <location>
        <begin position="1"/>
        <end position="26"/>
    </location>
</feature>
<dbReference type="InterPro" id="IPR022193">
    <property type="entry name" value="DUF3718"/>
</dbReference>
<gene>
    <name evidence="3" type="ORF">A2I98_09560</name>
    <name evidence="2" type="ORF">D9T18_08870</name>
</gene>
<dbReference type="Proteomes" id="UP000075621">
    <property type="component" value="Unassembled WGS sequence"/>
</dbReference>
<protein>
    <submittedName>
        <fullName evidence="2">DUF3718 domain-containing protein</fullName>
    </submittedName>
</protein>
<dbReference type="RefSeq" id="WP_054982616.1">
    <property type="nucleotide sequence ID" value="NZ_CP033065.1"/>
</dbReference>
<evidence type="ECO:0000313" key="5">
    <source>
        <dbReference type="Proteomes" id="UP000279995"/>
    </source>
</evidence>
<evidence type="ECO:0000313" key="3">
    <source>
        <dbReference type="EMBL" id="KYL34759.1"/>
    </source>
</evidence>
<proteinExistence type="predicted"/>
<keyword evidence="1" id="KW-0732">Signal</keyword>
<accession>A0AAD0XCS9</accession>
<evidence type="ECO:0000313" key="2">
    <source>
        <dbReference type="EMBL" id="AYM86815.1"/>
    </source>
</evidence>
<sequence length="121" mass="12974">MNTLKATLCTTMVLGATLLIAKPALATQFVAADSSPGTQACMAVAANKSYVVRKASRDLNISKAVMSKKLHCNNLSMGDFVTLYNLDKSANYLNIDTSTRTSIKDLAKSYNPEKVIITGPK</sequence>
<dbReference type="AlphaFoldDB" id="A0AAD0XCS9"/>
<feature type="chain" id="PRO_5042157877" evidence="1">
    <location>
        <begin position="27"/>
        <end position="121"/>
    </location>
</feature>
<reference evidence="3 4" key="1">
    <citation type="submission" date="2016-03" db="EMBL/GenBank/DDBJ databases">
        <authorList>
            <person name="Zhang H."/>
            <person name="Liu R."/>
            <person name="Wang M."/>
            <person name="Wang H."/>
            <person name="Wang L."/>
            <person name="Song L."/>
        </authorList>
    </citation>
    <scope>NUCLEOTIDE SEQUENCE [LARGE SCALE GENOMIC DNA]</scope>
    <source>
        <strain evidence="3 4">DSM 16098</strain>
    </source>
</reference>
<evidence type="ECO:0000313" key="4">
    <source>
        <dbReference type="Proteomes" id="UP000075621"/>
    </source>
</evidence>
<name>A0AAD0XCS9_9GAMM</name>
<dbReference type="Proteomes" id="UP000279995">
    <property type="component" value="Chromosome I"/>
</dbReference>
<dbReference type="Pfam" id="PF12514">
    <property type="entry name" value="DUF3718"/>
    <property type="match status" value="1"/>
</dbReference>
<dbReference type="EMBL" id="LVCM01000008">
    <property type="protein sequence ID" value="KYL34759.1"/>
    <property type="molecule type" value="Genomic_DNA"/>
</dbReference>